<evidence type="ECO:0000313" key="1">
    <source>
        <dbReference type="EMBL" id="EAS04811.1"/>
    </source>
</evidence>
<evidence type="ECO:0000313" key="2">
    <source>
        <dbReference type="Proteomes" id="UP000009168"/>
    </source>
</evidence>
<proteinExistence type="predicted"/>
<dbReference type="AlphaFoldDB" id="I7MMG5"/>
<dbReference type="HOGENOM" id="CLU_2404378_0_0_1"/>
<accession>I7MMG5</accession>
<sequence length="93" mass="10935">MEVFQLNIAPSGQFSLISNYGNKVVDCNLWVIDRYRTYSSQENLSTKIELNLKSMRIYKFLNPPKSNKFFKAIKGFQYLIAIERSLFPFQQTI</sequence>
<dbReference type="KEGG" id="tet:TTHERM_00467600"/>
<reference evidence="2" key="1">
    <citation type="journal article" date="2006" name="PLoS Biol.">
        <title>Macronuclear genome sequence of the ciliate Tetrahymena thermophila, a model eukaryote.</title>
        <authorList>
            <person name="Eisen J.A."/>
            <person name="Coyne R.S."/>
            <person name="Wu M."/>
            <person name="Wu D."/>
            <person name="Thiagarajan M."/>
            <person name="Wortman J.R."/>
            <person name="Badger J.H."/>
            <person name="Ren Q."/>
            <person name="Amedeo P."/>
            <person name="Jones K.M."/>
            <person name="Tallon L.J."/>
            <person name="Delcher A.L."/>
            <person name="Salzberg S.L."/>
            <person name="Silva J.C."/>
            <person name="Haas B.J."/>
            <person name="Majoros W.H."/>
            <person name="Farzad M."/>
            <person name="Carlton J.M."/>
            <person name="Smith R.K. Jr."/>
            <person name="Garg J."/>
            <person name="Pearlman R.E."/>
            <person name="Karrer K.M."/>
            <person name="Sun L."/>
            <person name="Manning G."/>
            <person name="Elde N.C."/>
            <person name="Turkewitz A.P."/>
            <person name="Asai D.J."/>
            <person name="Wilkes D.E."/>
            <person name="Wang Y."/>
            <person name="Cai H."/>
            <person name="Collins K."/>
            <person name="Stewart B.A."/>
            <person name="Lee S.R."/>
            <person name="Wilamowska K."/>
            <person name="Weinberg Z."/>
            <person name="Ruzzo W.L."/>
            <person name="Wloga D."/>
            <person name="Gaertig J."/>
            <person name="Frankel J."/>
            <person name="Tsao C.-C."/>
            <person name="Gorovsky M.A."/>
            <person name="Keeling P.J."/>
            <person name="Waller R.F."/>
            <person name="Patron N.J."/>
            <person name="Cherry J.M."/>
            <person name="Stover N.A."/>
            <person name="Krieger C.J."/>
            <person name="del Toro C."/>
            <person name="Ryder H.F."/>
            <person name="Williamson S.C."/>
            <person name="Barbeau R.A."/>
            <person name="Hamilton E.P."/>
            <person name="Orias E."/>
        </authorList>
    </citation>
    <scope>NUCLEOTIDE SEQUENCE [LARGE SCALE GENOMIC DNA]</scope>
    <source>
        <strain evidence="2">SB210</strain>
    </source>
</reference>
<dbReference type="EMBL" id="GG662441">
    <property type="protein sequence ID" value="EAS04811.1"/>
    <property type="molecule type" value="Genomic_DNA"/>
</dbReference>
<dbReference type="Proteomes" id="UP000009168">
    <property type="component" value="Unassembled WGS sequence"/>
</dbReference>
<keyword evidence="2" id="KW-1185">Reference proteome</keyword>
<protein>
    <submittedName>
        <fullName evidence="1">Uncharacterized protein</fullName>
    </submittedName>
</protein>
<name>I7MMG5_TETTS</name>
<dbReference type="RefSeq" id="XP_001025056.1">
    <property type="nucleotide sequence ID" value="XM_001025056.1"/>
</dbReference>
<dbReference type="GeneID" id="7826169"/>
<dbReference type="InParanoid" id="I7MMG5"/>
<organism evidence="1 2">
    <name type="scientific">Tetrahymena thermophila (strain SB210)</name>
    <dbReference type="NCBI Taxonomy" id="312017"/>
    <lineage>
        <taxon>Eukaryota</taxon>
        <taxon>Sar</taxon>
        <taxon>Alveolata</taxon>
        <taxon>Ciliophora</taxon>
        <taxon>Intramacronucleata</taxon>
        <taxon>Oligohymenophorea</taxon>
        <taxon>Hymenostomatida</taxon>
        <taxon>Tetrahymenina</taxon>
        <taxon>Tetrahymenidae</taxon>
        <taxon>Tetrahymena</taxon>
    </lineage>
</organism>
<gene>
    <name evidence="1" type="ORF">TTHERM_00467600</name>
</gene>